<evidence type="ECO:0000256" key="1">
    <source>
        <dbReference type="ARBA" id="ARBA00022679"/>
    </source>
</evidence>
<reference evidence="4 5" key="1">
    <citation type="submission" date="2016-05" db="EMBL/GenBank/DDBJ databases">
        <title>Genome Sequence of Pseudomonas citronellolis Strain SJTE-3, an Estrogens and Persistent Organic Pollutants degradation strain.</title>
        <authorList>
            <person name="Liang R."/>
        </authorList>
    </citation>
    <scope>NUCLEOTIDE SEQUENCE [LARGE SCALE GENOMIC DNA]</scope>
    <source>
        <strain evidence="4 5">SJTE-3</strain>
    </source>
</reference>
<proteinExistence type="predicted"/>
<dbReference type="EMBL" id="CP015878">
    <property type="protein sequence ID" value="ANI17986.1"/>
    <property type="molecule type" value="Genomic_DNA"/>
</dbReference>
<sequence>MRIGLGTTVWAKGAKAGHLDGIGVYTQALWRGLQQHARAKDSSFTLTPFAFGHELPELECGKPKTVASHFSSYALRAALLGASRSVSAKVRSQVDLFHATDHHIPQLKGVPVVANVMDLIPMLHPEWTSPTLRRAKNWLFSKTIRSADHIITISEYSKRDLVEHLEIPAKDISVTPLGVDPVYFQRIDDDQRNQVLQKCALQPGFFLFIGTLQPRKNLMRVLAAHRSLPATMRKTHPLVVVGRIGWGVEDLLPELHALEGRGEGRWLDYLPQTEVLALLQSASALIFPSLYEGFGLPVVEAFAARCPVITSNSTSLPEVAGDAALLVNPLDESAIAHAMITTVEIPDLTIQRVKRGYLRAQEYSWDACCEKTLEVYRQVIGQYH</sequence>
<evidence type="ECO:0000313" key="5">
    <source>
        <dbReference type="Proteomes" id="UP000077748"/>
    </source>
</evidence>
<dbReference type="PANTHER" id="PTHR46401">
    <property type="entry name" value="GLYCOSYLTRANSFERASE WBBK-RELATED"/>
    <property type="match status" value="1"/>
</dbReference>
<feature type="domain" description="Glycosyl transferase family 1" evidence="2">
    <location>
        <begin position="203"/>
        <end position="348"/>
    </location>
</feature>
<evidence type="ECO:0000259" key="3">
    <source>
        <dbReference type="Pfam" id="PF13439"/>
    </source>
</evidence>
<feature type="domain" description="Glycosyltransferase subfamily 4-like N-terminal" evidence="3">
    <location>
        <begin position="21"/>
        <end position="181"/>
    </location>
</feature>
<accession>A0A1A9KJI4</accession>
<name>A0A1A9KJI4_9PSED</name>
<protein>
    <submittedName>
        <fullName evidence="4">Glycosyl transferase family 1</fullName>
    </submittedName>
</protein>
<evidence type="ECO:0000259" key="2">
    <source>
        <dbReference type="Pfam" id="PF00534"/>
    </source>
</evidence>
<dbReference type="GO" id="GO:0016757">
    <property type="term" value="F:glycosyltransferase activity"/>
    <property type="evidence" value="ECO:0007669"/>
    <property type="project" value="InterPro"/>
</dbReference>
<evidence type="ECO:0000313" key="4">
    <source>
        <dbReference type="EMBL" id="ANI17986.1"/>
    </source>
</evidence>
<dbReference type="GO" id="GO:0009103">
    <property type="term" value="P:lipopolysaccharide biosynthetic process"/>
    <property type="evidence" value="ECO:0007669"/>
    <property type="project" value="TreeGrafter"/>
</dbReference>
<keyword evidence="1 4" id="KW-0808">Transferase</keyword>
<dbReference type="Pfam" id="PF00534">
    <property type="entry name" value="Glycos_transf_1"/>
    <property type="match status" value="1"/>
</dbReference>
<dbReference type="InterPro" id="IPR001296">
    <property type="entry name" value="Glyco_trans_1"/>
</dbReference>
<dbReference type="Proteomes" id="UP000077748">
    <property type="component" value="Chromosome"/>
</dbReference>
<dbReference type="InterPro" id="IPR028098">
    <property type="entry name" value="Glyco_trans_4-like_N"/>
</dbReference>
<dbReference type="SUPFAM" id="SSF53756">
    <property type="entry name" value="UDP-Glycosyltransferase/glycogen phosphorylase"/>
    <property type="match status" value="1"/>
</dbReference>
<dbReference type="Gene3D" id="3.40.50.2000">
    <property type="entry name" value="Glycogen Phosphorylase B"/>
    <property type="match status" value="2"/>
</dbReference>
<dbReference type="AlphaFoldDB" id="A0A1A9KJI4"/>
<dbReference type="CDD" id="cd03809">
    <property type="entry name" value="GT4_MtfB-like"/>
    <property type="match status" value="1"/>
</dbReference>
<dbReference type="RefSeq" id="WP_064584798.1">
    <property type="nucleotide sequence ID" value="NZ_CP015878.1"/>
</dbReference>
<gene>
    <name evidence="4" type="ORF">A9C11_30095</name>
</gene>
<dbReference type="Pfam" id="PF13439">
    <property type="entry name" value="Glyco_transf_4"/>
    <property type="match status" value="1"/>
</dbReference>
<organism evidence="4 5">
    <name type="scientific">Pseudomonas citronellolis</name>
    <dbReference type="NCBI Taxonomy" id="53408"/>
    <lineage>
        <taxon>Bacteria</taxon>
        <taxon>Pseudomonadati</taxon>
        <taxon>Pseudomonadota</taxon>
        <taxon>Gammaproteobacteria</taxon>
        <taxon>Pseudomonadales</taxon>
        <taxon>Pseudomonadaceae</taxon>
        <taxon>Pseudomonas</taxon>
    </lineage>
</organism>
<dbReference type="PANTHER" id="PTHR46401:SF2">
    <property type="entry name" value="GLYCOSYLTRANSFERASE WBBK-RELATED"/>
    <property type="match status" value="1"/>
</dbReference>